<dbReference type="AlphaFoldDB" id="A0A314XIL1"/>
<sequence length="59" mass="6311">MGSHTFGAEWRGKSVSCIEIAGKIWVLLGLLKRIGNFGLRKLGFLGGKYLCEAGNRGSG</sequence>
<evidence type="ECO:0000313" key="2">
    <source>
        <dbReference type="Proteomes" id="UP000250321"/>
    </source>
</evidence>
<proteinExistence type="predicted"/>
<gene>
    <name evidence="1" type="ORF">Pyn_03709</name>
</gene>
<reference evidence="1 2" key="1">
    <citation type="submission" date="2018-02" db="EMBL/GenBank/DDBJ databases">
        <title>Draft genome of wild Prunus yedoensis var. nudiflora.</title>
        <authorList>
            <person name="Baek S."/>
            <person name="Kim J.-H."/>
            <person name="Choi K."/>
            <person name="Kim G.-B."/>
            <person name="Cho A."/>
            <person name="Jang H."/>
            <person name="Shin C.-H."/>
            <person name="Yu H.-J."/>
            <person name="Mun J.-H."/>
        </authorList>
    </citation>
    <scope>NUCLEOTIDE SEQUENCE [LARGE SCALE GENOMIC DNA]</scope>
    <source>
        <strain evidence="2">cv. Jeju island</strain>
        <tissue evidence="1">Leaf</tissue>
    </source>
</reference>
<organism evidence="1 2">
    <name type="scientific">Prunus yedoensis var. nudiflora</name>
    <dbReference type="NCBI Taxonomy" id="2094558"/>
    <lineage>
        <taxon>Eukaryota</taxon>
        <taxon>Viridiplantae</taxon>
        <taxon>Streptophyta</taxon>
        <taxon>Embryophyta</taxon>
        <taxon>Tracheophyta</taxon>
        <taxon>Spermatophyta</taxon>
        <taxon>Magnoliopsida</taxon>
        <taxon>eudicotyledons</taxon>
        <taxon>Gunneridae</taxon>
        <taxon>Pentapetalae</taxon>
        <taxon>rosids</taxon>
        <taxon>fabids</taxon>
        <taxon>Rosales</taxon>
        <taxon>Rosaceae</taxon>
        <taxon>Amygdaloideae</taxon>
        <taxon>Amygdaleae</taxon>
        <taxon>Prunus</taxon>
    </lineage>
</organism>
<keyword evidence="2" id="KW-1185">Reference proteome</keyword>
<name>A0A314XIL1_PRUYE</name>
<evidence type="ECO:0000313" key="1">
    <source>
        <dbReference type="EMBL" id="PQP93712.1"/>
    </source>
</evidence>
<protein>
    <submittedName>
        <fullName evidence="1">Uncharacterized protein</fullName>
    </submittedName>
</protein>
<dbReference type="EMBL" id="PJQY01002438">
    <property type="protein sequence ID" value="PQP93712.1"/>
    <property type="molecule type" value="Genomic_DNA"/>
</dbReference>
<dbReference type="Proteomes" id="UP000250321">
    <property type="component" value="Unassembled WGS sequence"/>
</dbReference>
<comment type="caution">
    <text evidence="1">The sequence shown here is derived from an EMBL/GenBank/DDBJ whole genome shotgun (WGS) entry which is preliminary data.</text>
</comment>
<accession>A0A314XIL1</accession>